<gene>
    <name evidence="2" type="ORF">DVJ77_17750</name>
</gene>
<dbReference type="RefSeq" id="WP_114846866.1">
    <property type="nucleotide sequence ID" value="NZ_JBHSPE010000012.1"/>
</dbReference>
<protein>
    <submittedName>
        <fullName evidence="2">Uncharacterized protein</fullName>
    </submittedName>
</protein>
<proteinExistence type="predicted"/>
<keyword evidence="3" id="KW-1185">Reference proteome</keyword>
<feature type="transmembrane region" description="Helical" evidence="1">
    <location>
        <begin position="21"/>
        <end position="41"/>
    </location>
</feature>
<dbReference type="AlphaFoldDB" id="A0A369UIB9"/>
<reference evidence="2 3" key="1">
    <citation type="submission" date="2018-07" db="EMBL/GenBank/DDBJ databases">
        <title>Dyella tabacisoli L4-6T, whole genome shotgun sequence.</title>
        <authorList>
            <person name="Zhou X.-K."/>
            <person name="Li W.-J."/>
            <person name="Duan Y.-Q."/>
        </authorList>
    </citation>
    <scope>NUCLEOTIDE SEQUENCE [LARGE SCALE GENOMIC DNA]</scope>
    <source>
        <strain evidence="2 3">L4-6</strain>
    </source>
</reference>
<organism evidence="2 3">
    <name type="scientific">Dyella tabacisoli</name>
    <dbReference type="NCBI Taxonomy" id="2282381"/>
    <lineage>
        <taxon>Bacteria</taxon>
        <taxon>Pseudomonadati</taxon>
        <taxon>Pseudomonadota</taxon>
        <taxon>Gammaproteobacteria</taxon>
        <taxon>Lysobacterales</taxon>
        <taxon>Rhodanobacteraceae</taxon>
        <taxon>Dyella</taxon>
    </lineage>
</organism>
<name>A0A369UIB9_9GAMM</name>
<evidence type="ECO:0000313" key="3">
    <source>
        <dbReference type="Proteomes" id="UP000253782"/>
    </source>
</evidence>
<comment type="caution">
    <text evidence="2">The sequence shown here is derived from an EMBL/GenBank/DDBJ whole genome shotgun (WGS) entry which is preliminary data.</text>
</comment>
<sequence>MEQATSARSSQPRPSHTLLRSVLTLLALLVLLVCVVMWWWVSGSDAFDSVIGSTAQQMAIGGLLRNIA</sequence>
<accession>A0A369UIB9</accession>
<dbReference type="Proteomes" id="UP000253782">
    <property type="component" value="Unassembled WGS sequence"/>
</dbReference>
<evidence type="ECO:0000256" key="1">
    <source>
        <dbReference type="SAM" id="Phobius"/>
    </source>
</evidence>
<keyword evidence="1" id="KW-0812">Transmembrane</keyword>
<evidence type="ECO:0000313" key="2">
    <source>
        <dbReference type="EMBL" id="RDD80296.1"/>
    </source>
</evidence>
<keyword evidence="1" id="KW-1133">Transmembrane helix</keyword>
<keyword evidence="1" id="KW-0472">Membrane</keyword>
<dbReference type="EMBL" id="QQAH01000018">
    <property type="protein sequence ID" value="RDD80296.1"/>
    <property type="molecule type" value="Genomic_DNA"/>
</dbReference>